<gene>
    <name evidence="3" type="ORF">E5288_WYG009580</name>
</gene>
<evidence type="ECO:0008006" key="5">
    <source>
        <dbReference type="Google" id="ProtNLM"/>
    </source>
</evidence>
<dbReference type="Proteomes" id="UP000322234">
    <property type="component" value="Unassembled WGS sequence"/>
</dbReference>
<feature type="transmembrane region" description="Helical" evidence="2">
    <location>
        <begin position="154"/>
        <end position="177"/>
    </location>
</feature>
<proteinExistence type="predicted"/>
<evidence type="ECO:0000256" key="1">
    <source>
        <dbReference type="ARBA" id="ARBA00023180"/>
    </source>
</evidence>
<comment type="caution">
    <text evidence="3">The sequence shown here is derived from an EMBL/GenBank/DDBJ whole genome shotgun (WGS) entry which is preliminary data.</text>
</comment>
<keyword evidence="2" id="KW-0812">Transmembrane</keyword>
<sequence>MTCRCEDDGHISGSWQFGFSGQMCLLFDSENGHWTEVHSGGRRMREKWEKDRAVTNFFKKVSMGDCRVWLQDFLVHWEEMLKTTENGHWIVVHSGGKQMREKWEKDRAVTNFFKKFSMGDCRVWLQNFLVRWEEMLKTTLSLTEAPLTVQSTTIAIKSITLILSVVLMHFITTGFISPDSGLSSRNRY</sequence>
<dbReference type="InterPro" id="IPR050208">
    <property type="entry name" value="MHC_class-I_related"/>
</dbReference>
<dbReference type="PANTHER" id="PTHR16675:SF1">
    <property type="entry name" value="UL16 BINDING PROTEIN 21"/>
    <property type="match status" value="1"/>
</dbReference>
<dbReference type="GO" id="GO:0002476">
    <property type="term" value="P:antigen processing and presentation of endogenous peptide antigen via MHC class Ib"/>
    <property type="evidence" value="ECO:0007669"/>
    <property type="project" value="TreeGrafter"/>
</dbReference>
<dbReference type="InterPro" id="IPR037055">
    <property type="entry name" value="MHC_I-like_Ag-recog_sf"/>
</dbReference>
<dbReference type="SUPFAM" id="SSF54452">
    <property type="entry name" value="MHC antigen-recognition domain"/>
    <property type="match status" value="2"/>
</dbReference>
<dbReference type="EMBL" id="VBQZ03000013">
    <property type="protein sequence ID" value="MXQ82482.1"/>
    <property type="molecule type" value="Genomic_DNA"/>
</dbReference>
<protein>
    <recommendedName>
        <fullName evidence="5">MHC class I-like antigen recognition-like domain-containing protein</fullName>
    </recommendedName>
</protein>
<keyword evidence="2" id="KW-1133">Transmembrane helix</keyword>
<dbReference type="GO" id="GO:0002486">
    <property type="term" value="P:antigen processing and presentation of endogenous peptide antigen via MHC class I via ER pathway, TAP-independent"/>
    <property type="evidence" value="ECO:0007669"/>
    <property type="project" value="TreeGrafter"/>
</dbReference>
<accession>A0A6B0QZS3</accession>
<evidence type="ECO:0000256" key="2">
    <source>
        <dbReference type="SAM" id="Phobius"/>
    </source>
</evidence>
<dbReference type="PANTHER" id="PTHR16675">
    <property type="entry name" value="MHC CLASS I-RELATED"/>
    <property type="match status" value="1"/>
</dbReference>
<keyword evidence="4" id="KW-1185">Reference proteome</keyword>
<dbReference type="Gene3D" id="3.30.500.10">
    <property type="entry name" value="MHC class I-like antigen recognition-like"/>
    <property type="match status" value="2"/>
</dbReference>
<dbReference type="GO" id="GO:0006955">
    <property type="term" value="P:immune response"/>
    <property type="evidence" value="ECO:0007669"/>
    <property type="project" value="TreeGrafter"/>
</dbReference>
<dbReference type="GO" id="GO:0005615">
    <property type="term" value="C:extracellular space"/>
    <property type="evidence" value="ECO:0007669"/>
    <property type="project" value="TreeGrafter"/>
</dbReference>
<evidence type="ECO:0000313" key="4">
    <source>
        <dbReference type="Proteomes" id="UP000322234"/>
    </source>
</evidence>
<reference evidence="3" key="1">
    <citation type="submission" date="2019-10" db="EMBL/GenBank/DDBJ databases">
        <title>The sequence and de novo assembly of the wild yak genome.</title>
        <authorList>
            <person name="Liu Y."/>
        </authorList>
    </citation>
    <scope>NUCLEOTIDE SEQUENCE [LARGE SCALE GENOMIC DNA]</scope>
    <source>
        <strain evidence="3">WY2019</strain>
    </source>
</reference>
<evidence type="ECO:0000313" key="3">
    <source>
        <dbReference type="EMBL" id="MXQ82482.1"/>
    </source>
</evidence>
<dbReference type="AlphaFoldDB" id="A0A6B0QZS3"/>
<dbReference type="GO" id="GO:0009897">
    <property type="term" value="C:external side of plasma membrane"/>
    <property type="evidence" value="ECO:0007669"/>
    <property type="project" value="TreeGrafter"/>
</dbReference>
<organism evidence="3 4">
    <name type="scientific">Bos mutus</name>
    <name type="common">wild yak</name>
    <dbReference type="NCBI Taxonomy" id="72004"/>
    <lineage>
        <taxon>Eukaryota</taxon>
        <taxon>Metazoa</taxon>
        <taxon>Chordata</taxon>
        <taxon>Craniata</taxon>
        <taxon>Vertebrata</taxon>
        <taxon>Euteleostomi</taxon>
        <taxon>Mammalia</taxon>
        <taxon>Eutheria</taxon>
        <taxon>Laurasiatheria</taxon>
        <taxon>Artiodactyla</taxon>
        <taxon>Ruminantia</taxon>
        <taxon>Pecora</taxon>
        <taxon>Bovidae</taxon>
        <taxon>Bovinae</taxon>
        <taxon>Bos</taxon>
    </lineage>
</organism>
<keyword evidence="2" id="KW-0472">Membrane</keyword>
<dbReference type="GO" id="GO:0001916">
    <property type="term" value="P:positive regulation of T cell mediated cytotoxicity"/>
    <property type="evidence" value="ECO:0007669"/>
    <property type="project" value="TreeGrafter"/>
</dbReference>
<keyword evidence="1" id="KW-0325">Glycoprotein</keyword>
<dbReference type="InterPro" id="IPR011162">
    <property type="entry name" value="MHC_I/II-like_Ag-recog"/>
</dbReference>
<name>A0A6B0QZS3_9CETA</name>